<keyword evidence="1" id="KW-1133">Transmembrane helix</keyword>
<comment type="caution">
    <text evidence="2">The sequence shown here is derived from an EMBL/GenBank/DDBJ whole genome shotgun (WGS) entry which is preliminary data.</text>
</comment>
<dbReference type="AlphaFoldDB" id="A0ABD2XWL4"/>
<reference evidence="2 3" key="1">
    <citation type="submission" date="2024-11" db="EMBL/GenBank/DDBJ databases">
        <title>A near-complete genome assembly of Cinchona calisaya.</title>
        <authorList>
            <person name="Lian D.C."/>
            <person name="Zhao X.W."/>
            <person name="Wei L."/>
        </authorList>
    </citation>
    <scope>NUCLEOTIDE SEQUENCE [LARGE SCALE GENOMIC DNA]</scope>
    <source>
        <tissue evidence="2">Nenye</tissue>
    </source>
</reference>
<sequence length="114" mass="11599">MVFGGRRRVRKTTAGGAHDYPNLPFQIPISIPAPTRLLLLLLLMFDIFSGGDGRRRGGIIGIFAEAGGGGGGGGAGFWASSSTVGLPVSNVGIAVLVTAMAGLALAATVVYSRR</sequence>
<keyword evidence="3" id="KW-1185">Reference proteome</keyword>
<evidence type="ECO:0000256" key="1">
    <source>
        <dbReference type="SAM" id="Phobius"/>
    </source>
</evidence>
<keyword evidence="1" id="KW-0472">Membrane</keyword>
<feature type="transmembrane region" description="Helical" evidence="1">
    <location>
        <begin position="57"/>
        <end position="79"/>
    </location>
</feature>
<evidence type="ECO:0000313" key="3">
    <source>
        <dbReference type="Proteomes" id="UP001630127"/>
    </source>
</evidence>
<gene>
    <name evidence="2" type="ORF">ACH5RR_038249</name>
</gene>
<feature type="transmembrane region" description="Helical" evidence="1">
    <location>
        <begin position="91"/>
        <end position="111"/>
    </location>
</feature>
<keyword evidence="1" id="KW-0812">Transmembrane</keyword>
<dbReference type="Proteomes" id="UP001630127">
    <property type="component" value="Unassembled WGS sequence"/>
</dbReference>
<evidence type="ECO:0000313" key="2">
    <source>
        <dbReference type="EMBL" id="KAL3499156.1"/>
    </source>
</evidence>
<organism evidence="2 3">
    <name type="scientific">Cinchona calisaya</name>
    <dbReference type="NCBI Taxonomy" id="153742"/>
    <lineage>
        <taxon>Eukaryota</taxon>
        <taxon>Viridiplantae</taxon>
        <taxon>Streptophyta</taxon>
        <taxon>Embryophyta</taxon>
        <taxon>Tracheophyta</taxon>
        <taxon>Spermatophyta</taxon>
        <taxon>Magnoliopsida</taxon>
        <taxon>eudicotyledons</taxon>
        <taxon>Gunneridae</taxon>
        <taxon>Pentapetalae</taxon>
        <taxon>asterids</taxon>
        <taxon>lamiids</taxon>
        <taxon>Gentianales</taxon>
        <taxon>Rubiaceae</taxon>
        <taxon>Cinchonoideae</taxon>
        <taxon>Cinchoneae</taxon>
        <taxon>Cinchona</taxon>
    </lineage>
</organism>
<accession>A0ABD2XWL4</accession>
<protein>
    <submittedName>
        <fullName evidence="2">Uncharacterized protein</fullName>
    </submittedName>
</protein>
<proteinExistence type="predicted"/>
<name>A0ABD2XWL4_9GENT</name>
<dbReference type="EMBL" id="JBJUIK010000016">
    <property type="protein sequence ID" value="KAL3499156.1"/>
    <property type="molecule type" value="Genomic_DNA"/>
</dbReference>